<name>A0A4Q7NNK8_9BURK</name>
<dbReference type="Proteomes" id="UP000292445">
    <property type="component" value="Unassembled WGS sequence"/>
</dbReference>
<dbReference type="GO" id="GO:0016740">
    <property type="term" value="F:transferase activity"/>
    <property type="evidence" value="ECO:0007669"/>
    <property type="project" value="UniProtKB-KW"/>
</dbReference>
<dbReference type="InterPro" id="IPR020556">
    <property type="entry name" value="Amidase_CS"/>
</dbReference>
<gene>
    <name evidence="2" type="ORF">EV675_2710</name>
</gene>
<dbReference type="PANTHER" id="PTHR11895">
    <property type="entry name" value="TRANSAMIDASE"/>
    <property type="match status" value="1"/>
</dbReference>
<dbReference type="EMBL" id="SGXC01000001">
    <property type="protein sequence ID" value="RZS86662.1"/>
    <property type="molecule type" value="Genomic_DNA"/>
</dbReference>
<feature type="domain" description="Amidase" evidence="1">
    <location>
        <begin position="37"/>
        <end position="446"/>
    </location>
</feature>
<protein>
    <submittedName>
        <fullName evidence="2">Aspartyl-tRNA(Asn)/glutamyl-tRNA(Gln) amidotransferase subunit A</fullName>
    </submittedName>
</protein>
<dbReference type="OrthoDB" id="112488at2"/>
<dbReference type="Pfam" id="PF01425">
    <property type="entry name" value="Amidase"/>
    <property type="match status" value="1"/>
</dbReference>
<dbReference type="InterPro" id="IPR023631">
    <property type="entry name" value="Amidase_dom"/>
</dbReference>
<evidence type="ECO:0000313" key="3">
    <source>
        <dbReference type="Proteomes" id="UP000292445"/>
    </source>
</evidence>
<dbReference type="RefSeq" id="WP_130357736.1">
    <property type="nucleotide sequence ID" value="NZ_SGXC01000001.1"/>
</dbReference>
<sequence length="478" mass="49940">MIEPSMAGESRAEDEVCFWSLSRLLEAFQHGELSRAEAVQACQAQAAMHDERLGAFIATYWESARRAANRLSGDPKGVLEGVPFSLKDNIDVQGLPTTCHSMSRRDAIASDNSDVADSLRNAGAILVGKNSLHELATGGPSLDLPWPPARNPWNSDLHPGGSSSGSGVAVASGMAYFSLGTDTGGSVRHPASACGVYGFKPSYGAVSTRGIVPLSKSCDHVGVLTRSAVDLPHLMRAISTSSVQAHAYRIPAAGSTMNGLRGLVVGVIDEFSDDPGGVDPAFATALEALIRGLASEGAAIRKVTVPPLGRFIACSKSIVYGEAYAYHGLEIDLHPSMFGQRTRDRIGQGRSLAASDYILAKQEQDELRSSLSEALDEVDVAVSLSSFGFPCRIDDPVAIRASYDRQARVPFSLTGLPSASIPVGVNGTGLPIGLSVSAGLGRDVGLVAALIAIEHAGLSGYRVPLTVRSSQGKGSSSI</sequence>
<evidence type="ECO:0000259" key="1">
    <source>
        <dbReference type="Pfam" id="PF01425"/>
    </source>
</evidence>
<dbReference type="PROSITE" id="PS00571">
    <property type="entry name" value="AMIDASES"/>
    <property type="match status" value="1"/>
</dbReference>
<accession>A0A4Q7NNK8</accession>
<keyword evidence="3" id="KW-1185">Reference proteome</keyword>
<proteinExistence type="predicted"/>
<dbReference type="PANTHER" id="PTHR11895:SF176">
    <property type="entry name" value="AMIDASE AMID-RELATED"/>
    <property type="match status" value="1"/>
</dbReference>
<comment type="caution">
    <text evidence="2">The sequence shown here is derived from an EMBL/GenBank/DDBJ whole genome shotgun (WGS) entry which is preliminary data.</text>
</comment>
<dbReference type="Gene3D" id="3.90.1300.10">
    <property type="entry name" value="Amidase signature (AS) domain"/>
    <property type="match status" value="1"/>
</dbReference>
<evidence type="ECO:0000313" key="2">
    <source>
        <dbReference type="EMBL" id="RZS86662.1"/>
    </source>
</evidence>
<organism evidence="2 3">
    <name type="scientific">Pigmentiphaga kullae</name>
    <dbReference type="NCBI Taxonomy" id="151784"/>
    <lineage>
        <taxon>Bacteria</taxon>
        <taxon>Pseudomonadati</taxon>
        <taxon>Pseudomonadota</taxon>
        <taxon>Betaproteobacteria</taxon>
        <taxon>Burkholderiales</taxon>
        <taxon>Alcaligenaceae</taxon>
        <taxon>Pigmentiphaga</taxon>
    </lineage>
</organism>
<dbReference type="AlphaFoldDB" id="A0A4Q7NNK8"/>
<keyword evidence="2" id="KW-0808">Transferase</keyword>
<dbReference type="SUPFAM" id="SSF75304">
    <property type="entry name" value="Amidase signature (AS) enzymes"/>
    <property type="match status" value="1"/>
</dbReference>
<dbReference type="InterPro" id="IPR036928">
    <property type="entry name" value="AS_sf"/>
</dbReference>
<dbReference type="InterPro" id="IPR000120">
    <property type="entry name" value="Amidase"/>
</dbReference>
<reference evidence="2 3" key="1">
    <citation type="submission" date="2019-02" db="EMBL/GenBank/DDBJ databases">
        <title>Genomic Encyclopedia of Type Strains, Phase IV (KMG-IV): sequencing the most valuable type-strain genomes for metagenomic binning, comparative biology and taxonomic classification.</title>
        <authorList>
            <person name="Goeker M."/>
        </authorList>
    </citation>
    <scope>NUCLEOTIDE SEQUENCE [LARGE SCALE GENOMIC DNA]</scope>
    <source>
        <strain evidence="2 3">K24</strain>
    </source>
</reference>